<feature type="domain" description="C2H2-type" evidence="10">
    <location>
        <begin position="232"/>
        <end position="259"/>
    </location>
</feature>
<evidence type="ECO:0000256" key="7">
    <source>
        <dbReference type="ARBA" id="ARBA00023163"/>
    </source>
</evidence>
<dbReference type="GO" id="GO:0001227">
    <property type="term" value="F:DNA-binding transcription repressor activity, RNA polymerase II-specific"/>
    <property type="evidence" value="ECO:0007669"/>
    <property type="project" value="TreeGrafter"/>
</dbReference>
<keyword evidence="3" id="KW-0677">Repeat</keyword>
<feature type="domain" description="C2H2-type" evidence="10">
    <location>
        <begin position="152"/>
        <end position="179"/>
    </location>
</feature>
<evidence type="ECO:0000256" key="4">
    <source>
        <dbReference type="ARBA" id="ARBA00022771"/>
    </source>
</evidence>
<dbReference type="EMBL" id="BMAV01022524">
    <property type="protein sequence ID" value="GFY77604.1"/>
    <property type="molecule type" value="Genomic_DNA"/>
</dbReference>
<evidence type="ECO:0000256" key="6">
    <source>
        <dbReference type="ARBA" id="ARBA00023015"/>
    </source>
</evidence>
<dbReference type="PANTHER" id="PTHR24399:SF23">
    <property type="entry name" value="C2H2-TYPE DOMAIN-CONTAINING PROTEIN"/>
    <property type="match status" value="1"/>
</dbReference>
<dbReference type="Gene3D" id="3.30.160.60">
    <property type="entry name" value="Classic Zinc Finger"/>
    <property type="match status" value="10"/>
</dbReference>
<feature type="domain" description="C2H2-type" evidence="10">
    <location>
        <begin position="260"/>
        <end position="287"/>
    </location>
</feature>
<dbReference type="SMART" id="SM00355">
    <property type="entry name" value="ZnF_C2H2"/>
    <property type="match status" value="11"/>
</dbReference>
<keyword evidence="5" id="KW-0862">Zinc</keyword>
<feature type="domain" description="C2H2-type" evidence="10">
    <location>
        <begin position="14"/>
        <end position="41"/>
    </location>
</feature>
<evidence type="ECO:0000256" key="2">
    <source>
        <dbReference type="ARBA" id="ARBA00022723"/>
    </source>
</evidence>
<gene>
    <name evidence="11" type="ORF">TNIN_80301</name>
</gene>
<organism evidence="11 12">
    <name type="scientific">Trichonephila inaurata madagascariensis</name>
    <dbReference type="NCBI Taxonomy" id="2747483"/>
    <lineage>
        <taxon>Eukaryota</taxon>
        <taxon>Metazoa</taxon>
        <taxon>Ecdysozoa</taxon>
        <taxon>Arthropoda</taxon>
        <taxon>Chelicerata</taxon>
        <taxon>Arachnida</taxon>
        <taxon>Araneae</taxon>
        <taxon>Araneomorphae</taxon>
        <taxon>Entelegynae</taxon>
        <taxon>Araneoidea</taxon>
        <taxon>Nephilidae</taxon>
        <taxon>Trichonephila</taxon>
        <taxon>Trichonephila inaurata</taxon>
    </lineage>
</organism>
<comment type="caution">
    <text evidence="11">The sequence shown here is derived from an EMBL/GenBank/DDBJ whole genome shotgun (WGS) entry which is preliminary data.</text>
</comment>
<feature type="domain" description="C2H2-type" evidence="10">
    <location>
        <begin position="440"/>
        <end position="467"/>
    </location>
</feature>
<keyword evidence="4 9" id="KW-0863">Zinc-finger</keyword>
<feature type="domain" description="C2H2-type" evidence="10">
    <location>
        <begin position="468"/>
        <end position="491"/>
    </location>
</feature>
<dbReference type="OrthoDB" id="6419549at2759"/>
<dbReference type="GO" id="GO:0008270">
    <property type="term" value="F:zinc ion binding"/>
    <property type="evidence" value="ECO:0007669"/>
    <property type="project" value="UniProtKB-KW"/>
</dbReference>
<proteinExistence type="predicted"/>
<name>A0A8X6YTQ9_9ARAC</name>
<keyword evidence="7" id="KW-0804">Transcription</keyword>
<dbReference type="AlphaFoldDB" id="A0A8X6YTQ9"/>
<dbReference type="PROSITE" id="PS50157">
    <property type="entry name" value="ZINC_FINGER_C2H2_2"/>
    <property type="match status" value="9"/>
</dbReference>
<dbReference type="Pfam" id="PF13912">
    <property type="entry name" value="zf-C2H2_6"/>
    <property type="match status" value="2"/>
</dbReference>
<evidence type="ECO:0000313" key="11">
    <source>
        <dbReference type="EMBL" id="GFY77604.1"/>
    </source>
</evidence>
<feature type="domain" description="C2H2-type" evidence="10">
    <location>
        <begin position="108"/>
        <end position="135"/>
    </location>
</feature>
<dbReference type="GO" id="GO:0000978">
    <property type="term" value="F:RNA polymerase II cis-regulatory region sequence-specific DNA binding"/>
    <property type="evidence" value="ECO:0007669"/>
    <property type="project" value="TreeGrafter"/>
</dbReference>
<dbReference type="PANTHER" id="PTHR24399">
    <property type="entry name" value="ZINC FINGER AND BTB DOMAIN-CONTAINING"/>
    <property type="match status" value="1"/>
</dbReference>
<protein>
    <recommendedName>
        <fullName evidence="10">C2H2-type domain-containing protein</fullName>
    </recommendedName>
</protein>
<feature type="domain" description="C2H2-type" evidence="10">
    <location>
        <begin position="335"/>
        <end position="362"/>
    </location>
</feature>
<dbReference type="GO" id="GO:0002682">
    <property type="term" value="P:regulation of immune system process"/>
    <property type="evidence" value="ECO:0007669"/>
    <property type="project" value="TreeGrafter"/>
</dbReference>
<keyword evidence="12" id="KW-1185">Reference proteome</keyword>
<dbReference type="GO" id="GO:0005654">
    <property type="term" value="C:nucleoplasm"/>
    <property type="evidence" value="ECO:0007669"/>
    <property type="project" value="TreeGrafter"/>
</dbReference>
<dbReference type="Pfam" id="PF00096">
    <property type="entry name" value="zf-C2H2"/>
    <property type="match status" value="4"/>
</dbReference>
<dbReference type="Proteomes" id="UP000886998">
    <property type="component" value="Unassembled WGS sequence"/>
</dbReference>
<evidence type="ECO:0000313" key="12">
    <source>
        <dbReference type="Proteomes" id="UP000886998"/>
    </source>
</evidence>
<dbReference type="FunFam" id="3.30.160.60:FF:000130">
    <property type="entry name" value="Spalt-like transcription factor 4"/>
    <property type="match status" value="1"/>
</dbReference>
<reference evidence="11" key="1">
    <citation type="submission" date="2020-08" db="EMBL/GenBank/DDBJ databases">
        <title>Multicomponent nature underlies the extraordinary mechanical properties of spider dragline silk.</title>
        <authorList>
            <person name="Kono N."/>
            <person name="Nakamura H."/>
            <person name="Mori M."/>
            <person name="Yoshida Y."/>
            <person name="Ohtoshi R."/>
            <person name="Malay A.D."/>
            <person name="Moran D.A.P."/>
            <person name="Tomita M."/>
            <person name="Numata K."/>
            <person name="Arakawa K."/>
        </authorList>
    </citation>
    <scope>NUCLEOTIDE SEQUENCE</scope>
</reference>
<keyword evidence="2" id="KW-0479">Metal-binding</keyword>
<dbReference type="PROSITE" id="PS00028">
    <property type="entry name" value="ZINC_FINGER_C2H2_1"/>
    <property type="match status" value="6"/>
</dbReference>
<keyword evidence="8" id="KW-0539">Nucleus</keyword>
<comment type="subcellular location">
    <subcellularLocation>
        <location evidence="1">Nucleus</location>
    </subcellularLocation>
</comment>
<evidence type="ECO:0000256" key="1">
    <source>
        <dbReference type="ARBA" id="ARBA00004123"/>
    </source>
</evidence>
<dbReference type="GO" id="GO:0001817">
    <property type="term" value="P:regulation of cytokine production"/>
    <property type="evidence" value="ECO:0007669"/>
    <property type="project" value="TreeGrafter"/>
</dbReference>
<sequence length="496" mass="58390">MKPIVEEYKQFRQFVCSVCHKKFNQKANLVVHFRVHTGERPFKCLVCNKDNFEPEPPSGRRLKVVHNCSFCDYTTAHKGHMKRHVRIHTDDHNSAPEPPSGRRLKVMRYCTFCDFTTSHKGHMERHMRIHTNDRYKKIVTVGNIPGTKRTMNACLFCSYTTVHKSHMDKHVRIHTKERPFICMRYCGYIQETHEQDTQFEEANYHCSLCPFSSVTNYILDKHMQTHSKKYTFACEVCYRRFQSNRDLEVHLRSHSGERPFVCTICSKGFSHKGNFKVHLMAHNSSYQYCGNFQNTFKPNTQFEEANYHCSMCPFSSPMKHILDKHEQTHSKKYTFACKVCYKRFQSNRDLEVHLRSHSGERPFVCTICSKGYQRVLDSTSKTLPRKNVSFSSIFTTSAKNYQLYKPHSIIPFPSSIGEQNCSDQIKQNPNLWTRTKAVAYTCSLCQKSFSRKDNLKVHYRIHKDECPFQCTVCNKGFHTKQNMQMHILRNHETDFI</sequence>
<evidence type="ECO:0000256" key="3">
    <source>
        <dbReference type="ARBA" id="ARBA00022737"/>
    </source>
</evidence>
<evidence type="ECO:0000256" key="9">
    <source>
        <dbReference type="PROSITE-ProRule" id="PRU00042"/>
    </source>
</evidence>
<accession>A0A8X6YTQ9</accession>
<keyword evidence="6" id="KW-0805">Transcription regulation</keyword>
<feature type="domain" description="C2H2-type" evidence="10">
    <location>
        <begin position="66"/>
        <end position="93"/>
    </location>
</feature>
<evidence type="ECO:0000259" key="10">
    <source>
        <dbReference type="PROSITE" id="PS50157"/>
    </source>
</evidence>
<dbReference type="InterPro" id="IPR036236">
    <property type="entry name" value="Znf_C2H2_sf"/>
</dbReference>
<dbReference type="SUPFAM" id="SSF57667">
    <property type="entry name" value="beta-beta-alpha zinc fingers"/>
    <property type="match status" value="7"/>
</dbReference>
<dbReference type="InterPro" id="IPR013087">
    <property type="entry name" value="Znf_C2H2_type"/>
</dbReference>
<evidence type="ECO:0000256" key="8">
    <source>
        <dbReference type="ARBA" id="ARBA00023242"/>
    </source>
</evidence>
<evidence type="ECO:0000256" key="5">
    <source>
        <dbReference type="ARBA" id="ARBA00022833"/>
    </source>
</evidence>
<dbReference type="FunFam" id="3.30.160.60:FF:000100">
    <property type="entry name" value="Zinc finger 45-like"/>
    <property type="match status" value="1"/>
</dbReference>
<dbReference type="FunFam" id="3.30.160.60:FF:000145">
    <property type="entry name" value="Zinc finger protein 574"/>
    <property type="match status" value="1"/>
</dbReference>